<keyword evidence="1 3" id="KW-0328">Glycosyltransferase</keyword>
<gene>
    <name evidence="3" type="ORF">HIO71_06290</name>
</gene>
<dbReference type="RefSeq" id="WP_169320771.1">
    <property type="nucleotide sequence ID" value="NZ_JABCJF010000002.1"/>
</dbReference>
<name>A0A848MYR5_9FLAO</name>
<dbReference type="InterPro" id="IPR002516">
    <property type="entry name" value="Glyco_trans_11"/>
</dbReference>
<keyword evidence="2 3" id="KW-0808">Transferase</keyword>
<evidence type="ECO:0000313" key="3">
    <source>
        <dbReference type="EMBL" id="NMR33817.1"/>
    </source>
</evidence>
<evidence type="ECO:0000256" key="2">
    <source>
        <dbReference type="ARBA" id="ARBA00022679"/>
    </source>
</evidence>
<dbReference type="PANTHER" id="PTHR11927:SF9">
    <property type="entry name" value="L-FUCOSYLTRANSFERASE"/>
    <property type="match status" value="1"/>
</dbReference>
<dbReference type="AlphaFoldDB" id="A0A848MYR5"/>
<dbReference type="GO" id="GO:0005975">
    <property type="term" value="P:carbohydrate metabolic process"/>
    <property type="evidence" value="ECO:0007669"/>
    <property type="project" value="InterPro"/>
</dbReference>
<dbReference type="GO" id="GO:0008107">
    <property type="term" value="F:galactoside 2-alpha-L-fucosyltransferase activity"/>
    <property type="evidence" value="ECO:0007669"/>
    <property type="project" value="InterPro"/>
</dbReference>
<reference evidence="3 4" key="1">
    <citation type="submission" date="2020-04" db="EMBL/GenBank/DDBJ databases">
        <title>Genome analysis and antimicrobial resistance characteristics of Chryseobacterium aquaticum isolated from farmed salmonids.</title>
        <authorList>
            <person name="Saticioglu I.B."/>
            <person name="Duman M."/>
            <person name="Altun S."/>
        </authorList>
    </citation>
    <scope>NUCLEOTIDE SEQUENCE [LARGE SCALE GENOMIC DNA]</scope>
    <source>
        <strain evidence="3 4">C-174</strain>
    </source>
</reference>
<dbReference type="Pfam" id="PF01531">
    <property type="entry name" value="Glyco_transf_11"/>
    <property type="match status" value="1"/>
</dbReference>
<evidence type="ECO:0000256" key="1">
    <source>
        <dbReference type="ARBA" id="ARBA00022676"/>
    </source>
</evidence>
<sequence>MVAVELIGGLGNQMFQYATAKALSLHRDERLLLDSRLFDNYKLHSYALNHFNINASVVKNHLPLKAPSFQKKVRDKLLQKVNLLALKNKIFSTYQEKNLLFDDSLFRVNKKNIYLKGYFQTEKYFLRFEDEIRKDFEIISPLKRETLDMLKIIEAENSISLHIRRGDYISNPNANAVHGTCNLDYYYNAIEIIKEKTKDPVFFIFSDDIYWAKENLKIENTMYFVDFNDASTNYEDIKLMSACKHNIIANSSFSWWGAWLNRNKNKTVIAPSKWFNTDMLNSKDIIPESWMKI</sequence>
<organism evidence="3 4">
    <name type="scientific">Chryseobacterium aquaticum</name>
    <dbReference type="NCBI Taxonomy" id="452084"/>
    <lineage>
        <taxon>Bacteria</taxon>
        <taxon>Pseudomonadati</taxon>
        <taxon>Bacteroidota</taxon>
        <taxon>Flavobacteriia</taxon>
        <taxon>Flavobacteriales</taxon>
        <taxon>Weeksellaceae</taxon>
        <taxon>Chryseobacterium group</taxon>
        <taxon>Chryseobacterium</taxon>
    </lineage>
</organism>
<comment type="caution">
    <text evidence="3">The sequence shown here is derived from an EMBL/GenBank/DDBJ whole genome shotgun (WGS) entry which is preliminary data.</text>
</comment>
<proteinExistence type="predicted"/>
<dbReference type="Proteomes" id="UP000548067">
    <property type="component" value="Unassembled WGS sequence"/>
</dbReference>
<dbReference type="PANTHER" id="PTHR11927">
    <property type="entry name" value="GALACTOSIDE 2-L-FUCOSYLTRANSFERASE"/>
    <property type="match status" value="1"/>
</dbReference>
<dbReference type="Gene3D" id="3.40.50.11350">
    <property type="match status" value="1"/>
</dbReference>
<dbReference type="EMBL" id="JABCJF010000002">
    <property type="protein sequence ID" value="NMR33817.1"/>
    <property type="molecule type" value="Genomic_DNA"/>
</dbReference>
<dbReference type="CDD" id="cd11301">
    <property type="entry name" value="Fut1_Fut2_like"/>
    <property type="match status" value="1"/>
</dbReference>
<protein>
    <submittedName>
        <fullName evidence="3">Alpha-1,2-fucosyltransferase</fullName>
    </submittedName>
</protein>
<dbReference type="GO" id="GO:0016020">
    <property type="term" value="C:membrane"/>
    <property type="evidence" value="ECO:0007669"/>
    <property type="project" value="InterPro"/>
</dbReference>
<accession>A0A848MYR5</accession>
<evidence type="ECO:0000313" key="4">
    <source>
        <dbReference type="Proteomes" id="UP000548067"/>
    </source>
</evidence>